<keyword evidence="4" id="KW-0539">Nucleus</keyword>
<gene>
    <name evidence="6" type="ORF">Bca52824_002189</name>
</gene>
<evidence type="ECO:0000259" key="5">
    <source>
        <dbReference type="PROSITE" id="PS51005"/>
    </source>
</evidence>
<feature type="domain" description="NAC" evidence="5">
    <location>
        <begin position="161"/>
        <end position="339"/>
    </location>
</feature>
<dbReference type="GO" id="GO:0003677">
    <property type="term" value="F:DNA binding"/>
    <property type="evidence" value="ECO:0007669"/>
    <property type="project" value="UniProtKB-KW"/>
</dbReference>
<keyword evidence="7" id="KW-1185">Reference proteome</keyword>
<evidence type="ECO:0000256" key="1">
    <source>
        <dbReference type="ARBA" id="ARBA00023015"/>
    </source>
</evidence>
<proteinExistence type="predicted"/>
<reference evidence="6 7" key="1">
    <citation type="submission" date="2020-02" db="EMBL/GenBank/DDBJ databases">
        <authorList>
            <person name="Ma Q."/>
            <person name="Huang Y."/>
            <person name="Song X."/>
            <person name="Pei D."/>
        </authorList>
    </citation>
    <scope>NUCLEOTIDE SEQUENCE [LARGE SCALE GENOMIC DNA]</scope>
    <source>
        <strain evidence="6">Sxm20200214</strain>
        <tissue evidence="6">Leaf</tissue>
    </source>
</reference>
<evidence type="ECO:0000256" key="2">
    <source>
        <dbReference type="ARBA" id="ARBA00023125"/>
    </source>
</evidence>
<dbReference type="InterPro" id="IPR003441">
    <property type="entry name" value="NAC-dom"/>
</dbReference>
<dbReference type="InterPro" id="IPR036093">
    <property type="entry name" value="NAC_dom_sf"/>
</dbReference>
<dbReference type="SUPFAM" id="SSF101941">
    <property type="entry name" value="NAC domain"/>
    <property type="match status" value="1"/>
</dbReference>
<dbReference type="PROSITE" id="PS51005">
    <property type="entry name" value="NAC"/>
    <property type="match status" value="1"/>
</dbReference>
<evidence type="ECO:0000256" key="3">
    <source>
        <dbReference type="ARBA" id="ARBA00023163"/>
    </source>
</evidence>
<dbReference type="Proteomes" id="UP000886595">
    <property type="component" value="Unassembled WGS sequence"/>
</dbReference>
<evidence type="ECO:0000313" key="7">
    <source>
        <dbReference type="Proteomes" id="UP000886595"/>
    </source>
</evidence>
<keyword evidence="2" id="KW-0238">DNA-binding</keyword>
<dbReference type="OrthoDB" id="1076681at2759"/>
<keyword evidence="1" id="KW-0805">Transcription regulation</keyword>
<dbReference type="GO" id="GO:0006355">
    <property type="term" value="P:regulation of DNA-templated transcription"/>
    <property type="evidence" value="ECO:0007669"/>
    <property type="project" value="InterPro"/>
</dbReference>
<dbReference type="EMBL" id="JAAMPC010000001">
    <property type="protein sequence ID" value="KAG2331009.1"/>
    <property type="molecule type" value="Genomic_DNA"/>
</dbReference>
<protein>
    <recommendedName>
        <fullName evidence="5">NAC domain-containing protein</fullName>
    </recommendedName>
</protein>
<accession>A0A8X7WJQ6</accession>
<comment type="caution">
    <text evidence="6">The sequence shown here is derived from an EMBL/GenBank/DDBJ whole genome shotgun (WGS) entry which is preliminary data.</text>
</comment>
<dbReference type="AlphaFoldDB" id="A0A8X7WJQ6"/>
<name>A0A8X7WJQ6_BRACI</name>
<evidence type="ECO:0000256" key="4">
    <source>
        <dbReference type="ARBA" id="ARBA00023242"/>
    </source>
</evidence>
<sequence>MVSQSKTRVSIVTDFVGERIRNDVPSAAIAPLPAITDPPPASTTNDHLPVSEITDPPTVTIEFPPESPPQTDELINVDEKAPPMVPTGDDAVSENGDLDKEPVKETVFVRSIGAWSKPLHFTPPPTPPVPATPKFGVSDVVKGQIASFWPSLNDSIIETPRISHAGFCPTRVELVNILRRRIDRGERSSLITDNHILYETAPWLVRHLRHVTFCENEWYYFVTRKQPPAVTREPDSWRPCRKVGEAGRWKTTGFTKVIDKKGVQVGSLHYASSKTNGETQEMGNRLVGRCMSFFWIDRTGWRQCSICAKTRTYNDRTATAATGGDSSRSRNGPVDCVLV</sequence>
<organism evidence="6 7">
    <name type="scientific">Brassica carinata</name>
    <name type="common">Ethiopian mustard</name>
    <name type="synonym">Abyssinian cabbage</name>
    <dbReference type="NCBI Taxonomy" id="52824"/>
    <lineage>
        <taxon>Eukaryota</taxon>
        <taxon>Viridiplantae</taxon>
        <taxon>Streptophyta</taxon>
        <taxon>Embryophyta</taxon>
        <taxon>Tracheophyta</taxon>
        <taxon>Spermatophyta</taxon>
        <taxon>Magnoliopsida</taxon>
        <taxon>eudicotyledons</taxon>
        <taxon>Gunneridae</taxon>
        <taxon>Pentapetalae</taxon>
        <taxon>rosids</taxon>
        <taxon>malvids</taxon>
        <taxon>Brassicales</taxon>
        <taxon>Brassicaceae</taxon>
        <taxon>Brassiceae</taxon>
        <taxon>Brassica</taxon>
    </lineage>
</organism>
<dbReference type="Pfam" id="PF02365">
    <property type="entry name" value="NAM"/>
    <property type="match status" value="1"/>
</dbReference>
<dbReference type="Gene3D" id="2.170.150.80">
    <property type="entry name" value="NAC domain"/>
    <property type="match status" value="1"/>
</dbReference>
<evidence type="ECO:0000313" key="6">
    <source>
        <dbReference type="EMBL" id="KAG2331009.1"/>
    </source>
</evidence>
<keyword evidence="3" id="KW-0804">Transcription</keyword>